<evidence type="ECO:0000313" key="1">
    <source>
        <dbReference type="EMBL" id="KAK9145878.1"/>
    </source>
</evidence>
<gene>
    <name evidence="1" type="ORF">Sjap_005781</name>
</gene>
<accession>A0AAP0K692</accession>
<organism evidence="1 2">
    <name type="scientific">Stephania japonica</name>
    <dbReference type="NCBI Taxonomy" id="461633"/>
    <lineage>
        <taxon>Eukaryota</taxon>
        <taxon>Viridiplantae</taxon>
        <taxon>Streptophyta</taxon>
        <taxon>Embryophyta</taxon>
        <taxon>Tracheophyta</taxon>
        <taxon>Spermatophyta</taxon>
        <taxon>Magnoliopsida</taxon>
        <taxon>Ranunculales</taxon>
        <taxon>Menispermaceae</taxon>
        <taxon>Menispermoideae</taxon>
        <taxon>Cissampelideae</taxon>
        <taxon>Stephania</taxon>
    </lineage>
</organism>
<protein>
    <submittedName>
        <fullName evidence="1">Uncharacterized protein</fullName>
    </submittedName>
</protein>
<sequence length="85" mass="9882">MLSSLFNLVSTFDTSKERKESIYDPLSWASDVQNQIREKRKNRDPIRTMRYSTMLQGIKWTEIRSIGNQTCFFPGGTCSSKRLSI</sequence>
<dbReference type="EMBL" id="JBBNAE010000002">
    <property type="protein sequence ID" value="KAK9145878.1"/>
    <property type="molecule type" value="Genomic_DNA"/>
</dbReference>
<dbReference type="AlphaFoldDB" id="A0AAP0K692"/>
<name>A0AAP0K692_9MAGN</name>
<evidence type="ECO:0000313" key="2">
    <source>
        <dbReference type="Proteomes" id="UP001417504"/>
    </source>
</evidence>
<reference evidence="1 2" key="1">
    <citation type="submission" date="2024-01" db="EMBL/GenBank/DDBJ databases">
        <title>Genome assemblies of Stephania.</title>
        <authorList>
            <person name="Yang L."/>
        </authorList>
    </citation>
    <scope>NUCLEOTIDE SEQUENCE [LARGE SCALE GENOMIC DNA]</scope>
    <source>
        <strain evidence="1">QJT</strain>
        <tissue evidence="1">Leaf</tissue>
    </source>
</reference>
<keyword evidence="2" id="KW-1185">Reference proteome</keyword>
<proteinExistence type="predicted"/>
<comment type="caution">
    <text evidence="1">The sequence shown here is derived from an EMBL/GenBank/DDBJ whole genome shotgun (WGS) entry which is preliminary data.</text>
</comment>
<dbReference type="Proteomes" id="UP001417504">
    <property type="component" value="Unassembled WGS sequence"/>
</dbReference>